<organism evidence="6 7">
    <name type="scientific">Halocaridina rubra</name>
    <name type="common">Hawaiian red shrimp</name>
    <dbReference type="NCBI Taxonomy" id="373956"/>
    <lineage>
        <taxon>Eukaryota</taxon>
        <taxon>Metazoa</taxon>
        <taxon>Ecdysozoa</taxon>
        <taxon>Arthropoda</taxon>
        <taxon>Crustacea</taxon>
        <taxon>Multicrustacea</taxon>
        <taxon>Malacostraca</taxon>
        <taxon>Eumalacostraca</taxon>
        <taxon>Eucarida</taxon>
        <taxon>Decapoda</taxon>
        <taxon>Pleocyemata</taxon>
        <taxon>Caridea</taxon>
        <taxon>Atyoidea</taxon>
        <taxon>Atyidae</taxon>
        <taxon>Halocaridina</taxon>
    </lineage>
</organism>
<keyword evidence="3" id="KW-0436">Ligase</keyword>
<evidence type="ECO:0000256" key="3">
    <source>
        <dbReference type="ARBA" id="ARBA00022598"/>
    </source>
</evidence>
<dbReference type="Gene3D" id="3.40.50.12780">
    <property type="entry name" value="N-terminal domain of ligase-like"/>
    <property type="match status" value="1"/>
</dbReference>
<evidence type="ECO:0000256" key="2">
    <source>
        <dbReference type="ARBA" id="ARBA00006432"/>
    </source>
</evidence>
<dbReference type="PANTHER" id="PTHR24096">
    <property type="entry name" value="LONG-CHAIN-FATTY-ACID--COA LIGASE"/>
    <property type="match status" value="1"/>
</dbReference>
<evidence type="ECO:0000313" key="7">
    <source>
        <dbReference type="Proteomes" id="UP001381693"/>
    </source>
</evidence>
<dbReference type="GO" id="GO:0016405">
    <property type="term" value="F:CoA-ligase activity"/>
    <property type="evidence" value="ECO:0007669"/>
    <property type="project" value="TreeGrafter"/>
</dbReference>
<dbReference type="PANTHER" id="PTHR24096:SF149">
    <property type="entry name" value="AMP-BINDING DOMAIN-CONTAINING PROTEIN-RELATED"/>
    <property type="match status" value="1"/>
</dbReference>
<dbReference type="InterPro" id="IPR000873">
    <property type="entry name" value="AMP-dep_synth/lig_dom"/>
</dbReference>
<dbReference type="GO" id="GO:0005777">
    <property type="term" value="C:peroxisome"/>
    <property type="evidence" value="ECO:0007669"/>
    <property type="project" value="UniProtKB-SubCell"/>
</dbReference>
<name>A0AAN8WNZ5_HALRR</name>
<evidence type="ECO:0000256" key="4">
    <source>
        <dbReference type="ARBA" id="ARBA00023140"/>
    </source>
</evidence>
<accession>A0AAN8WNZ5</accession>
<comment type="subcellular location">
    <subcellularLocation>
        <location evidence="1">Peroxisome</location>
    </subcellularLocation>
</comment>
<feature type="domain" description="AMP-dependent synthetase/ligase" evidence="5">
    <location>
        <begin position="36"/>
        <end position="143"/>
    </location>
</feature>
<gene>
    <name evidence="6" type="ORF">SK128_014656</name>
</gene>
<proteinExistence type="inferred from homology"/>
<keyword evidence="7" id="KW-1185">Reference proteome</keyword>
<sequence length="161" mass="17242">MSSVHNRGRILRWQGEGPLPTIPYVNFASEMLKCFEDYEDKVALVDASSGKSYTYRQLQTKISQMKKSLVSAGVNQGDAVLMVCRNHIDTPAALLTILHIGAICVPVGTDLTIGELTHIVGVSKARWAVVTEGSVTKVTEAFSSYDSSSSSATLDSGSCIG</sequence>
<evidence type="ECO:0000259" key="5">
    <source>
        <dbReference type="Pfam" id="PF00501"/>
    </source>
</evidence>
<dbReference type="Proteomes" id="UP001381693">
    <property type="component" value="Unassembled WGS sequence"/>
</dbReference>
<evidence type="ECO:0000256" key="1">
    <source>
        <dbReference type="ARBA" id="ARBA00004275"/>
    </source>
</evidence>
<keyword evidence="4" id="KW-0576">Peroxisome</keyword>
<dbReference type="EMBL" id="JAXCGZ010020963">
    <property type="protein sequence ID" value="KAK7063061.1"/>
    <property type="molecule type" value="Genomic_DNA"/>
</dbReference>
<dbReference type="SUPFAM" id="SSF56801">
    <property type="entry name" value="Acetyl-CoA synthetase-like"/>
    <property type="match status" value="1"/>
</dbReference>
<comment type="caution">
    <text evidence="6">The sequence shown here is derived from an EMBL/GenBank/DDBJ whole genome shotgun (WGS) entry which is preliminary data.</text>
</comment>
<dbReference type="AlphaFoldDB" id="A0AAN8WNZ5"/>
<dbReference type="InterPro" id="IPR042099">
    <property type="entry name" value="ANL_N_sf"/>
</dbReference>
<comment type="similarity">
    <text evidence="2">Belongs to the ATP-dependent AMP-binding enzyme family.</text>
</comment>
<reference evidence="6 7" key="1">
    <citation type="submission" date="2023-11" db="EMBL/GenBank/DDBJ databases">
        <title>Halocaridina rubra genome assembly.</title>
        <authorList>
            <person name="Smith C."/>
        </authorList>
    </citation>
    <scope>NUCLEOTIDE SEQUENCE [LARGE SCALE GENOMIC DNA]</scope>
    <source>
        <strain evidence="6">EP-1</strain>
        <tissue evidence="6">Whole</tissue>
    </source>
</reference>
<dbReference type="Pfam" id="PF00501">
    <property type="entry name" value="AMP-binding"/>
    <property type="match status" value="1"/>
</dbReference>
<protein>
    <recommendedName>
        <fullName evidence="5">AMP-dependent synthetase/ligase domain-containing protein</fullName>
    </recommendedName>
</protein>
<evidence type="ECO:0000313" key="6">
    <source>
        <dbReference type="EMBL" id="KAK7063061.1"/>
    </source>
</evidence>